<dbReference type="EMBL" id="AP025164">
    <property type="protein sequence ID" value="BDB31030.1"/>
    <property type="molecule type" value="Genomic_DNA"/>
</dbReference>
<dbReference type="Proteomes" id="UP001319930">
    <property type="component" value="Plasmid pNUITM-VK2"/>
</dbReference>
<geneLocation type="plasmid" evidence="1">
    <name>pKP04VIM</name>
</geneLocation>
<reference evidence="1" key="1">
    <citation type="submission" date="2015-12" db="EMBL/GenBank/DDBJ databases">
        <title>Klebsiella pneumoniae strain KP04 plasmid pKP04VIM, complete sequence.</title>
        <authorList>
            <person name="Li R."/>
            <person name="Lin D."/>
            <person name="Chen C."/>
        </authorList>
    </citation>
    <scope>NUCLEOTIDE SEQUENCE</scope>
    <source>
        <plasmid evidence="1">pKP04VIM</plasmid>
    </source>
</reference>
<dbReference type="RefSeq" id="WP_017900697.1">
    <property type="nucleotide sequence ID" value="NZ_AP018583.1"/>
</dbReference>
<reference evidence="2 3" key="2">
    <citation type="submission" date="2021-09" db="EMBL/GenBank/DDBJ databases">
        <title>Whole genome sequencing of antimicrobial-resistant bacteria isolated from aquatic animals, plants, and environment in Asia.</title>
        <authorList>
            <person name="Hirabayashi A."/>
            <person name="Suzuki M."/>
        </authorList>
    </citation>
    <scope>NUCLEOTIDE SEQUENCE [LARGE SCALE GENOMIC DNA]</scope>
    <source>
        <strain evidence="2 3">NUITM-VK2</strain>
        <plasmid evidence="2 3">pNUITM-VK2</plasmid>
    </source>
</reference>
<dbReference type="InterPro" id="IPR029063">
    <property type="entry name" value="SAM-dependent_MTases_sf"/>
</dbReference>
<dbReference type="EMBL" id="KU318421">
    <property type="protein sequence ID" value="ANS55345.1"/>
    <property type="molecule type" value="Genomic_DNA"/>
</dbReference>
<gene>
    <name evidence="2" type="ORF">NUITMVK2_1440</name>
</gene>
<sequence>MNAIFSDLPVKDGKSGSWTLDTFTITENDAERLAIRADFSGNQDEFIPAGEYRRLSYNSDVVMSNTPMEIRTCMDFIERATGHVLINGLGLGMVLNAVLMKADVTHVTVIEKEQDVINLVAASFADDKRVEIICADAMTFVPPAEVTYDVCWHDIWPQFSMGNLDEMEMLERKYLYRCQWQGSWGKEQCEKELINFIQIEGEIEKWLQRV</sequence>
<protein>
    <recommendedName>
        <fullName evidence="4">Spermidine synthase</fullName>
    </recommendedName>
</protein>
<name>A0A1B1LQM7_KLEPN</name>
<geneLocation type="plasmid" evidence="2 3">
    <name>pNUITM-VK2</name>
</geneLocation>
<proteinExistence type="predicted"/>
<keyword evidence="1" id="KW-0614">Plasmid</keyword>
<evidence type="ECO:0000313" key="3">
    <source>
        <dbReference type="Proteomes" id="UP001319930"/>
    </source>
</evidence>
<dbReference type="SUPFAM" id="SSF53335">
    <property type="entry name" value="S-adenosyl-L-methionine-dependent methyltransferases"/>
    <property type="match status" value="1"/>
</dbReference>
<evidence type="ECO:0000313" key="2">
    <source>
        <dbReference type="EMBL" id="BDB31030.1"/>
    </source>
</evidence>
<dbReference type="Gene3D" id="3.40.50.150">
    <property type="entry name" value="Vaccinia Virus protein VP39"/>
    <property type="match status" value="1"/>
</dbReference>
<dbReference type="AlphaFoldDB" id="A0A1B1LQM7"/>
<accession>A0A1B1LQM7</accession>
<evidence type="ECO:0000313" key="1">
    <source>
        <dbReference type="EMBL" id="ANS55345.1"/>
    </source>
</evidence>
<organism evidence="1">
    <name type="scientific">Klebsiella pneumoniae</name>
    <dbReference type="NCBI Taxonomy" id="573"/>
    <lineage>
        <taxon>Bacteria</taxon>
        <taxon>Pseudomonadati</taxon>
        <taxon>Pseudomonadota</taxon>
        <taxon>Gammaproteobacteria</taxon>
        <taxon>Enterobacterales</taxon>
        <taxon>Enterobacteriaceae</taxon>
        <taxon>Klebsiella/Raoultella group</taxon>
        <taxon>Klebsiella</taxon>
        <taxon>Klebsiella pneumoniae complex</taxon>
    </lineage>
</organism>
<dbReference type="PATRIC" id="fig|573.1650.peg.5626"/>
<evidence type="ECO:0008006" key="4">
    <source>
        <dbReference type="Google" id="ProtNLM"/>
    </source>
</evidence>
<dbReference type="GeneID" id="93756905"/>